<evidence type="ECO:0000259" key="20">
    <source>
        <dbReference type="SMART" id="SM00475"/>
    </source>
</evidence>
<evidence type="ECO:0000256" key="10">
    <source>
        <dbReference type="ARBA" id="ARBA00022801"/>
    </source>
</evidence>
<keyword evidence="12 17" id="KW-0239">DNA-directed DNA polymerase</keyword>
<dbReference type="Gene3D" id="3.30.420.10">
    <property type="entry name" value="Ribonuclease H-like superfamily/Ribonuclease H"/>
    <property type="match status" value="1"/>
</dbReference>
<evidence type="ECO:0000256" key="1">
    <source>
        <dbReference type="ARBA" id="ARBA00007705"/>
    </source>
</evidence>
<dbReference type="SUPFAM" id="SSF56672">
    <property type="entry name" value="DNA/RNA polymerases"/>
    <property type="match status" value="1"/>
</dbReference>
<evidence type="ECO:0000256" key="18">
    <source>
        <dbReference type="SAM" id="MobiDB-lite"/>
    </source>
</evidence>
<dbReference type="GO" id="GO:0003677">
    <property type="term" value="F:DNA binding"/>
    <property type="evidence" value="ECO:0007669"/>
    <property type="project" value="UniProtKB-UniRule"/>
</dbReference>
<evidence type="ECO:0000259" key="21">
    <source>
        <dbReference type="SMART" id="SM00479"/>
    </source>
</evidence>
<keyword evidence="14 17" id="KW-0234">DNA repair</keyword>
<reference evidence="23" key="1">
    <citation type="submission" date="2024-06" db="EMBL/GenBank/DDBJ databases">
        <title>Methylostella associata gen. nov., sp. nov., a novel Ancalomicrobiaceae-affiliated facultatively methylotrophic bacteria that feed on methanotrophs of the genus Methylococcus.</title>
        <authorList>
            <person name="Saltykova V."/>
            <person name="Danilova O.V."/>
            <person name="Oshkin I.Y."/>
            <person name="Belova S.E."/>
            <person name="Pimenov N.V."/>
            <person name="Dedysh S.N."/>
        </authorList>
    </citation>
    <scope>NUCLEOTIDE SEQUENCE</scope>
    <source>
        <strain evidence="23">S20</strain>
    </source>
</reference>
<evidence type="ECO:0000313" key="23">
    <source>
        <dbReference type="EMBL" id="XBY46936.1"/>
    </source>
</evidence>
<feature type="domain" description="Exonuclease" evidence="21">
    <location>
        <begin position="405"/>
        <end position="580"/>
    </location>
</feature>
<keyword evidence="7 17" id="KW-0235">DNA replication</keyword>
<dbReference type="PRINTS" id="PR00868">
    <property type="entry name" value="DNAPOLI"/>
</dbReference>
<dbReference type="InterPro" id="IPR002298">
    <property type="entry name" value="DNA_polymerase_A"/>
</dbReference>
<keyword evidence="6 17" id="KW-0548">Nucleotidyltransferase</keyword>
<dbReference type="GO" id="GO:0008409">
    <property type="term" value="F:5'-3' exonuclease activity"/>
    <property type="evidence" value="ECO:0007669"/>
    <property type="project" value="UniProtKB-UniRule"/>
</dbReference>
<dbReference type="InterPro" id="IPR043502">
    <property type="entry name" value="DNA/RNA_pol_sf"/>
</dbReference>
<keyword evidence="10 17" id="KW-0378">Hydrolase</keyword>
<comment type="subunit">
    <text evidence="2">Single-chain monomer with multiple functions.</text>
</comment>
<dbReference type="InterPro" id="IPR002421">
    <property type="entry name" value="5-3_exonuclease"/>
</dbReference>
<accession>A0AAU7XIM3</accession>
<protein>
    <recommendedName>
        <fullName evidence="4 16">DNA polymerase I</fullName>
        <ecNumber evidence="3 16">2.7.7.7</ecNumber>
    </recommendedName>
</protein>
<dbReference type="FunFam" id="1.20.1060.10:FF:000001">
    <property type="entry name" value="DNA polymerase I"/>
    <property type="match status" value="1"/>
</dbReference>
<dbReference type="SMART" id="SM00475">
    <property type="entry name" value="53EXOc"/>
    <property type="match status" value="1"/>
</dbReference>
<dbReference type="SUPFAM" id="SSF53098">
    <property type="entry name" value="Ribonuclease H-like"/>
    <property type="match status" value="1"/>
</dbReference>
<dbReference type="PANTHER" id="PTHR10133:SF27">
    <property type="entry name" value="DNA POLYMERASE NU"/>
    <property type="match status" value="1"/>
</dbReference>
<dbReference type="EC" id="2.7.7.7" evidence="3 16"/>
<dbReference type="GO" id="GO:0003887">
    <property type="term" value="F:DNA-directed DNA polymerase activity"/>
    <property type="evidence" value="ECO:0007669"/>
    <property type="project" value="UniProtKB-UniRule"/>
</dbReference>
<dbReference type="InterPro" id="IPR018320">
    <property type="entry name" value="DNA_polymerase_1"/>
</dbReference>
<dbReference type="CDD" id="cd09898">
    <property type="entry name" value="H3TH_53EXO"/>
    <property type="match status" value="1"/>
</dbReference>
<dbReference type="PROSITE" id="PS00447">
    <property type="entry name" value="DNA_POLYMERASE_A"/>
    <property type="match status" value="1"/>
</dbReference>
<comment type="catalytic activity">
    <reaction evidence="15 17">
        <text>DNA(n) + a 2'-deoxyribonucleoside 5'-triphosphate = DNA(n+1) + diphosphate</text>
        <dbReference type="Rhea" id="RHEA:22508"/>
        <dbReference type="Rhea" id="RHEA-COMP:17339"/>
        <dbReference type="Rhea" id="RHEA-COMP:17340"/>
        <dbReference type="ChEBI" id="CHEBI:33019"/>
        <dbReference type="ChEBI" id="CHEBI:61560"/>
        <dbReference type="ChEBI" id="CHEBI:173112"/>
        <dbReference type="EC" id="2.7.7.7"/>
    </reaction>
</comment>
<evidence type="ECO:0000256" key="4">
    <source>
        <dbReference type="ARBA" id="ARBA00020311"/>
    </source>
</evidence>
<dbReference type="Gene3D" id="1.10.150.20">
    <property type="entry name" value="5' to 3' exonuclease, C-terminal subdomain"/>
    <property type="match status" value="2"/>
</dbReference>
<evidence type="ECO:0000256" key="3">
    <source>
        <dbReference type="ARBA" id="ARBA00012417"/>
    </source>
</evidence>
<dbReference type="SMART" id="SM00474">
    <property type="entry name" value="35EXOc"/>
    <property type="match status" value="1"/>
</dbReference>
<evidence type="ECO:0000256" key="12">
    <source>
        <dbReference type="ARBA" id="ARBA00022932"/>
    </source>
</evidence>
<evidence type="ECO:0000256" key="6">
    <source>
        <dbReference type="ARBA" id="ARBA00022695"/>
    </source>
</evidence>
<dbReference type="InterPro" id="IPR019760">
    <property type="entry name" value="DNA-dir_DNA_pol_A_CS"/>
</dbReference>
<evidence type="ECO:0000259" key="19">
    <source>
        <dbReference type="SMART" id="SM00474"/>
    </source>
</evidence>
<dbReference type="Pfam" id="PF01612">
    <property type="entry name" value="DNA_pol_A_exo1"/>
    <property type="match status" value="1"/>
</dbReference>
<dbReference type="CDD" id="cd06139">
    <property type="entry name" value="DNA_polA_I_Ecoli_like_exo"/>
    <property type="match status" value="1"/>
</dbReference>
<dbReference type="SMART" id="SM00479">
    <property type="entry name" value="EXOIII"/>
    <property type="match status" value="1"/>
</dbReference>
<keyword evidence="8" id="KW-0540">Nuclease</keyword>
<evidence type="ECO:0000256" key="13">
    <source>
        <dbReference type="ARBA" id="ARBA00023125"/>
    </source>
</evidence>
<feature type="domain" description="3'-5' exonuclease" evidence="19">
    <location>
        <begin position="385"/>
        <end position="579"/>
    </location>
</feature>
<organism evidence="23">
    <name type="scientific">Methyloraptor flagellatus</name>
    <dbReference type="NCBI Taxonomy" id="3162530"/>
    <lineage>
        <taxon>Bacteria</taxon>
        <taxon>Pseudomonadati</taxon>
        <taxon>Pseudomonadota</taxon>
        <taxon>Alphaproteobacteria</taxon>
        <taxon>Hyphomicrobiales</taxon>
        <taxon>Ancalomicrobiaceae</taxon>
        <taxon>Methyloraptor</taxon>
    </lineage>
</organism>
<dbReference type="FunFam" id="3.30.420.10:FF:000026">
    <property type="entry name" value="DNA polymerase I"/>
    <property type="match status" value="1"/>
</dbReference>
<dbReference type="EMBL" id="CP158568">
    <property type="protein sequence ID" value="XBY46936.1"/>
    <property type="molecule type" value="Genomic_DNA"/>
</dbReference>
<evidence type="ECO:0000256" key="16">
    <source>
        <dbReference type="NCBIfam" id="TIGR00593"/>
    </source>
</evidence>
<dbReference type="Pfam" id="PF01367">
    <property type="entry name" value="5_3_exonuc"/>
    <property type="match status" value="1"/>
</dbReference>
<dbReference type="SUPFAM" id="SSF47807">
    <property type="entry name" value="5' to 3' exonuclease, C-terminal subdomain"/>
    <property type="match status" value="1"/>
</dbReference>
<proteinExistence type="inferred from homology"/>
<dbReference type="PANTHER" id="PTHR10133">
    <property type="entry name" value="DNA POLYMERASE I"/>
    <property type="match status" value="1"/>
</dbReference>
<dbReference type="FunFam" id="1.10.150.20:FF:000002">
    <property type="entry name" value="DNA polymerase I"/>
    <property type="match status" value="1"/>
</dbReference>
<dbReference type="CDD" id="cd09859">
    <property type="entry name" value="PIN_53EXO"/>
    <property type="match status" value="1"/>
</dbReference>
<dbReference type="SMART" id="SM00482">
    <property type="entry name" value="POLAc"/>
    <property type="match status" value="1"/>
</dbReference>
<dbReference type="AlphaFoldDB" id="A0AAU7XIM3"/>
<comment type="similarity">
    <text evidence="1 17">Belongs to the DNA polymerase type-A family.</text>
</comment>
<dbReference type="RefSeq" id="WP_407052025.1">
    <property type="nucleotide sequence ID" value="NZ_CP158568.1"/>
</dbReference>
<evidence type="ECO:0000256" key="9">
    <source>
        <dbReference type="ARBA" id="ARBA00022763"/>
    </source>
</evidence>
<keyword evidence="9 17" id="KW-0227">DNA damage</keyword>
<evidence type="ECO:0000256" key="17">
    <source>
        <dbReference type="RuleBase" id="RU004460"/>
    </source>
</evidence>
<evidence type="ECO:0000256" key="2">
    <source>
        <dbReference type="ARBA" id="ARBA00011541"/>
    </source>
</evidence>
<evidence type="ECO:0000259" key="22">
    <source>
        <dbReference type="SMART" id="SM00482"/>
    </source>
</evidence>
<evidence type="ECO:0000256" key="14">
    <source>
        <dbReference type="ARBA" id="ARBA00023204"/>
    </source>
</evidence>
<dbReference type="GO" id="GO:0006302">
    <property type="term" value="P:double-strand break repair"/>
    <property type="evidence" value="ECO:0007669"/>
    <property type="project" value="TreeGrafter"/>
</dbReference>
<gene>
    <name evidence="17 23" type="primary">polA</name>
    <name evidence="23" type="ORF">ABS361_18120</name>
</gene>
<dbReference type="Gene3D" id="3.40.50.1010">
    <property type="entry name" value="5'-nuclease"/>
    <property type="match status" value="1"/>
</dbReference>
<dbReference type="InterPro" id="IPR036279">
    <property type="entry name" value="5-3_exonuclease_C_sf"/>
</dbReference>
<dbReference type="InterPro" id="IPR029060">
    <property type="entry name" value="PIN-like_dom_sf"/>
</dbReference>
<evidence type="ECO:0000256" key="15">
    <source>
        <dbReference type="ARBA" id="ARBA00049244"/>
    </source>
</evidence>
<feature type="domain" description="DNA-directed DNA polymerase family A palm" evidence="22">
    <location>
        <begin position="748"/>
        <end position="954"/>
    </location>
</feature>
<name>A0AAU7XIM3_9HYPH</name>
<keyword evidence="13 17" id="KW-0238">DNA-binding</keyword>
<dbReference type="GO" id="GO:0006261">
    <property type="term" value="P:DNA-templated DNA replication"/>
    <property type="evidence" value="ECO:0007669"/>
    <property type="project" value="UniProtKB-UniRule"/>
</dbReference>
<dbReference type="FunFam" id="1.10.150.20:FF:000003">
    <property type="entry name" value="DNA polymerase I"/>
    <property type="match status" value="1"/>
</dbReference>
<dbReference type="KEGG" id="mflg:ABS361_18120"/>
<dbReference type="InterPro" id="IPR020046">
    <property type="entry name" value="5-3_exonucl_a-hlix_arch_N"/>
</dbReference>
<sequence>MKPGDHVFLVDGSSYIFRAYHALPPLTRKSDGLPIGAVSGFCNMLYRLLRETEKTEIGVKPTHIAVVFDASAITFRNKLYDQYKAHRPEPPEDLRPQFGLIRQAVKAFNVASVEQLGYEADDIIATYASQARAAGADVTIVSSDKDLMQLVGPGVVMYDTMKEKRIGEPEVFEKFGVTPDKVADVQALAGDSVDNVPGVPGIGVKTAAGLITEYGDLETLLARAGEIKQPKRRESLIEHAEMARISKTLVKLDCAVPLECPIDALAVASLDGVRLVGFLKTMEFTTLTNRVAAATETVAAEVKPVPVTIKFWPPGADGTGAVFAPAEDATGAATPMSGSSEAEAAPRRVTPSKTVSVAPGDFTPAQLVESRLAAAKEQPVDNTAYETVMSLERLDEWIAVAREAGHVAFDTETTSLDSMMAEMVGFSLAIECGRACYVPLAHRAGGTGLFDDGPIIGQIPFPEALERLKSLMEDESVLKIGQNVKYDAAIMARYGIAVRPIDDTMLISYVLDAGKGGHGMDELSERWLGHKPIAYKEVTGSGKAQIGFDRVPLDRATAYAAEDADVTLRLWRVLKPRLVASGLTTTYETLERPLVPVLMHMERRGIAIDRQILSRLSGDFAQGMARLEAEIHEKAGEPVNIGSPKQLGDLLFGKLGLPGAKKTATGAWATGADVLQDLADQGHELPRLILDWRQLSKLKSTYTDALPGYVHPETQRVHTSFALAATTTGRLSSSEPNLQNIPVRTEEGRKIRSAFVATPGHKLVSADYSQIELRVLAHMAEIPQLRQAFADGIDIHAMTASEMFGVPVAGMDPMVRRRAKAINFGIIYGISAFGLAVQLGIGREEAGAYIKKYFERFPGIRDYMEATKAACRRDGYVTTVFGRRAHYPEIAAKNPSLRAFNERAAINAPIQGSAADVIRRAMIRMEPALAAAKLSARMLLQVHDELIFEVPDAEIEATLPVVREVMETAAEPAVTLRVPLKVDARAAHNWDEAH</sequence>
<keyword evidence="11 17" id="KW-0269">Exonuclease</keyword>
<dbReference type="InterPro" id="IPR008918">
    <property type="entry name" value="HhH2"/>
</dbReference>
<evidence type="ECO:0000256" key="8">
    <source>
        <dbReference type="ARBA" id="ARBA00022722"/>
    </source>
</evidence>
<dbReference type="GO" id="GO:0008408">
    <property type="term" value="F:3'-5' exonuclease activity"/>
    <property type="evidence" value="ECO:0007669"/>
    <property type="project" value="UniProtKB-UniRule"/>
</dbReference>
<dbReference type="InterPro" id="IPR020045">
    <property type="entry name" value="DNA_polI_H3TH"/>
</dbReference>
<dbReference type="SUPFAM" id="SSF88723">
    <property type="entry name" value="PIN domain-like"/>
    <property type="match status" value="1"/>
</dbReference>
<dbReference type="CDD" id="cd08637">
    <property type="entry name" value="DNA_pol_A_pol_I_C"/>
    <property type="match status" value="1"/>
</dbReference>
<dbReference type="Gene3D" id="3.30.70.370">
    <property type="match status" value="1"/>
</dbReference>
<feature type="region of interest" description="Disordered" evidence="18">
    <location>
        <begin position="330"/>
        <end position="354"/>
    </location>
</feature>
<dbReference type="InterPro" id="IPR012337">
    <property type="entry name" value="RNaseH-like_sf"/>
</dbReference>
<dbReference type="InterPro" id="IPR036397">
    <property type="entry name" value="RNaseH_sf"/>
</dbReference>
<evidence type="ECO:0000256" key="11">
    <source>
        <dbReference type="ARBA" id="ARBA00022839"/>
    </source>
</evidence>
<keyword evidence="5 17" id="KW-0808">Transferase</keyword>
<feature type="domain" description="5'-3' exonuclease" evidence="20">
    <location>
        <begin position="5"/>
        <end position="268"/>
    </location>
</feature>
<dbReference type="NCBIfam" id="NF004397">
    <property type="entry name" value="PRK05755.1"/>
    <property type="match status" value="1"/>
</dbReference>
<dbReference type="InterPro" id="IPR001098">
    <property type="entry name" value="DNA-dir_DNA_pol_A_palm_dom"/>
</dbReference>
<dbReference type="InterPro" id="IPR002562">
    <property type="entry name" value="3'-5'_exonuclease_dom"/>
</dbReference>
<evidence type="ECO:0000256" key="5">
    <source>
        <dbReference type="ARBA" id="ARBA00022679"/>
    </source>
</evidence>
<dbReference type="Pfam" id="PF02739">
    <property type="entry name" value="5_3_exonuc_N"/>
    <property type="match status" value="1"/>
</dbReference>
<dbReference type="FunFam" id="3.40.50.1010:FF:000001">
    <property type="entry name" value="DNA polymerase I"/>
    <property type="match status" value="1"/>
</dbReference>
<comment type="function">
    <text evidence="17">In addition to polymerase activity, this DNA polymerase exhibits 3'-5' and 5'-3' exonuclease activity.</text>
</comment>
<dbReference type="Gene3D" id="1.20.1060.10">
    <property type="entry name" value="Taq DNA Polymerase, Chain T, domain 4"/>
    <property type="match status" value="1"/>
</dbReference>
<evidence type="ECO:0000256" key="7">
    <source>
        <dbReference type="ARBA" id="ARBA00022705"/>
    </source>
</evidence>
<dbReference type="SMART" id="SM00279">
    <property type="entry name" value="HhH2"/>
    <property type="match status" value="1"/>
</dbReference>
<dbReference type="InterPro" id="IPR013520">
    <property type="entry name" value="Ribonucl_H"/>
</dbReference>
<dbReference type="NCBIfam" id="TIGR00593">
    <property type="entry name" value="pola"/>
    <property type="match status" value="1"/>
</dbReference>
<dbReference type="Pfam" id="PF00476">
    <property type="entry name" value="DNA_pol_A"/>
    <property type="match status" value="1"/>
</dbReference>